<gene>
    <name evidence="1" type="ORF">L596_028444</name>
</gene>
<dbReference type="AlphaFoldDB" id="A0A4U5LYK7"/>
<comment type="caution">
    <text evidence="1">The sequence shown here is derived from an EMBL/GenBank/DDBJ whole genome shotgun (WGS) entry which is preliminary data.</text>
</comment>
<accession>A0A4U5LYK7</accession>
<evidence type="ECO:0000313" key="1">
    <source>
        <dbReference type="EMBL" id="TKR61323.1"/>
    </source>
</evidence>
<name>A0A4U5LYK7_STECR</name>
<sequence length="89" mass="9916">MAHVCKHMVASSVSKNILMKRDIAIYSFSQKQFQSVGILAMRVIKKGHDHTKSPGKSLKGALDLWRMTVSAQLICKLLECNLNLNAFQG</sequence>
<organism evidence="1 2">
    <name type="scientific">Steinernema carpocapsae</name>
    <name type="common">Entomopathogenic nematode</name>
    <dbReference type="NCBI Taxonomy" id="34508"/>
    <lineage>
        <taxon>Eukaryota</taxon>
        <taxon>Metazoa</taxon>
        <taxon>Ecdysozoa</taxon>
        <taxon>Nematoda</taxon>
        <taxon>Chromadorea</taxon>
        <taxon>Rhabditida</taxon>
        <taxon>Tylenchina</taxon>
        <taxon>Panagrolaimomorpha</taxon>
        <taxon>Strongyloidoidea</taxon>
        <taxon>Steinernematidae</taxon>
        <taxon>Steinernema</taxon>
    </lineage>
</organism>
<protein>
    <submittedName>
        <fullName evidence="1">Uncharacterized protein</fullName>
    </submittedName>
</protein>
<reference evidence="1 2" key="2">
    <citation type="journal article" date="2019" name="G3 (Bethesda)">
        <title>Hybrid Assembly of the Genome of the Entomopathogenic Nematode Steinernema carpocapsae Identifies the X-Chromosome.</title>
        <authorList>
            <person name="Serra L."/>
            <person name="Macchietto M."/>
            <person name="Macias-Munoz A."/>
            <person name="McGill C.J."/>
            <person name="Rodriguez I.M."/>
            <person name="Rodriguez B."/>
            <person name="Murad R."/>
            <person name="Mortazavi A."/>
        </authorList>
    </citation>
    <scope>NUCLEOTIDE SEQUENCE [LARGE SCALE GENOMIC DNA]</scope>
    <source>
        <strain evidence="1 2">ALL</strain>
    </source>
</reference>
<dbReference type="EMBL" id="AZBU02000011">
    <property type="protein sequence ID" value="TKR61323.1"/>
    <property type="molecule type" value="Genomic_DNA"/>
</dbReference>
<proteinExistence type="predicted"/>
<reference evidence="1 2" key="1">
    <citation type="journal article" date="2015" name="Genome Biol.">
        <title>Comparative genomics of Steinernema reveals deeply conserved gene regulatory networks.</title>
        <authorList>
            <person name="Dillman A.R."/>
            <person name="Macchietto M."/>
            <person name="Porter C.F."/>
            <person name="Rogers A."/>
            <person name="Williams B."/>
            <person name="Antoshechkin I."/>
            <person name="Lee M.M."/>
            <person name="Goodwin Z."/>
            <person name="Lu X."/>
            <person name="Lewis E.E."/>
            <person name="Goodrich-Blair H."/>
            <person name="Stock S.P."/>
            <person name="Adams B.J."/>
            <person name="Sternberg P.W."/>
            <person name="Mortazavi A."/>
        </authorList>
    </citation>
    <scope>NUCLEOTIDE SEQUENCE [LARGE SCALE GENOMIC DNA]</scope>
    <source>
        <strain evidence="1 2">ALL</strain>
    </source>
</reference>
<dbReference type="Proteomes" id="UP000298663">
    <property type="component" value="Unassembled WGS sequence"/>
</dbReference>
<evidence type="ECO:0000313" key="2">
    <source>
        <dbReference type="Proteomes" id="UP000298663"/>
    </source>
</evidence>
<keyword evidence="2" id="KW-1185">Reference proteome</keyword>